<dbReference type="GO" id="GO:0006313">
    <property type="term" value="P:DNA transposition"/>
    <property type="evidence" value="ECO:0007669"/>
    <property type="project" value="InterPro"/>
</dbReference>
<feature type="region of interest" description="Disordered" evidence="1">
    <location>
        <begin position="158"/>
        <end position="187"/>
    </location>
</feature>
<protein>
    <recommendedName>
        <fullName evidence="2">Transposase IS200-like domain-containing protein</fullName>
    </recommendedName>
</protein>
<evidence type="ECO:0000259" key="2">
    <source>
        <dbReference type="SMART" id="SM01321"/>
    </source>
</evidence>
<gene>
    <name evidence="3" type="ORF">SKTS_24090</name>
</gene>
<reference evidence="4" key="1">
    <citation type="submission" date="2020-03" db="EMBL/GenBank/DDBJ databases">
        <title>Complete genome sequence of sulfur-oxidizing bacterium skT11.</title>
        <authorList>
            <person name="Kanda M."/>
            <person name="Kojima H."/>
            <person name="Fukui M."/>
        </authorList>
    </citation>
    <scope>NUCLEOTIDE SEQUENCE [LARGE SCALE GENOMIC DNA]</scope>
    <source>
        <strain evidence="4">skT11</strain>
    </source>
</reference>
<sequence length="187" mass="21643">MPQHIVQRGINREPCFFAEEDYHSYLHWLERAAVDWHCVVHAYVLMTNHVHLLVSPETETGTAKLMQAIGRRYVQYINRSYRRTGSLWEGRYKSSVIQAETYLLTCMRYIELNPVRAGMVQDPGQYRWSSYRHNGLGQAQGQPLGHGRFSDKICAEAGIRRTQKRPGRPAGKTDQSRDTETQPDFGF</sequence>
<dbReference type="AlphaFoldDB" id="A0A6F8VCF5"/>
<evidence type="ECO:0000313" key="3">
    <source>
        <dbReference type="EMBL" id="BCB27523.1"/>
    </source>
</evidence>
<dbReference type="PANTHER" id="PTHR34322">
    <property type="entry name" value="TRANSPOSASE, Y1_TNP DOMAIN-CONTAINING"/>
    <property type="match status" value="1"/>
</dbReference>
<organism evidence="3 4">
    <name type="scientific">Sulfurimicrobium lacus</name>
    <dbReference type="NCBI Taxonomy" id="2715678"/>
    <lineage>
        <taxon>Bacteria</taxon>
        <taxon>Pseudomonadati</taxon>
        <taxon>Pseudomonadota</taxon>
        <taxon>Betaproteobacteria</taxon>
        <taxon>Nitrosomonadales</taxon>
        <taxon>Sulfuricellaceae</taxon>
        <taxon>Sulfurimicrobium</taxon>
    </lineage>
</organism>
<keyword evidence="4" id="KW-1185">Reference proteome</keyword>
<evidence type="ECO:0000256" key="1">
    <source>
        <dbReference type="SAM" id="MobiDB-lite"/>
    </source>
</evidence>
<evidence type="ECO:0000313" key="4">
    <source>
        <dbReference type="Proteomes" id="UP000502260"/>
    </source>
</evidence>
<dbReference type="GO" id="GO:0003677">
    <property type="term" value="F:DNA binding"/>
    <property type="evidence" value="ECO:0007669"/>
    <property type="project" value="InterPro"/>
</dbReference>
<dbReference type="SMART" id="SM01321">
    <property type="entry name" value="Y1_Tnp"/>
    <property type="match status" value="1"/>
</dbReference>
<dbReference type="Gene3D" id="3.30.70.1290">
    <property type="entry name" value="Transposase IS200-like"/>
    <property type="match status" value="1"/>
</dbReference>
<dbReference type="Pfam" id="PF01797">
    <property type="entry name" value="Y1_Tnp"/>
    <property type="match status" value="1"/>
</dbReference>
<dbReference type="GO" id="GO:0004803">
    <property type="term" value="F:transposase activity"/>
    <property type="evidence" value="ECO:0007669"/>
    <property type="project" value="InterPro"/>
</dbReference>
<dbReference type="KEGG" id="slac:SKTS_24090"/>
<feature type="domain" description="Transposase IS200-like" evidence="2">
    <location>
        <begin position="1"/>
        <end position="113"/>
    </location>
</feature>
<dbReference type="InterPro" id="IPR002686">
    <property type="entry name" value="Transposase_17"/>
</dbReference>
<dbReference type="EMBL" id="AP022853">
    <property type="protein sequence ID" value="BCB27523.1"/>
    <property type="molecule type" value="Genomic_DNA"/>
</dbReference>
<dbReference type="SUPFAM" id="SSF143422">
    <property type="entry name" value="Transposase IS200-like"/>
    <property type="match status" value="1"/>
</dbReference>
<dbReference type="Proteomes" id="UP000502260">
    <property type="component" value="Chromosome"/>
</dbReference>
<proteinExistence type="predicted"/>
<dbReference type="InterPro" id="IPR036515">
    <property type="entry name" value="Transposase_17_sf"/>
</dbReference>
<name>A0A6F8VCF5_9PROT</name>
<dbReference type="PANTHER" id="PTHR34322:SF2">
    <property type="entry name" value="TRANSPOSASE IS200-LIKE DOMAIN-CONTAINING PROTEIN"/>
    <property type="match status" value="1"/>
</dbReference>
<accession>A0A6F8VCF5</accession>